<keyword evidence="5" id="KW-1185">Reference proteome</keyword>
<dbReference type="EMBL" id="CP108021">
    <property type="protein sequence ID" value="WUM20721.1"/>
    <property type="molecule type" value="Genomic_DNA"/>
</dbReference>
<dbReference type="PANTHER" id="PTHR36925:SF1">
    <property type="entry name" value="COBALT-PRECORRIN-6A REDUCTASE"/>
    <property type="match status" value="1"/>
</dbReference>
<keyword evidence="2" id="KW-0169">Cobalamin biosynthesis</keyword>
<dbReference type="NCBIfam" id="NF005968">
    <property type="entry name" value="PRK08057.1-2"/>
    <property type="match status" value="1"/>
</dbReference>
<protein>
    <submittedName>
        <fullName evidence="4">Cobalt-precorrin-6A reductase</fullName>
        <ecNumber evidence="4">1.3.1.106</ecNumber>
    </submittedName>
</protein>
<evidence type="ECO:0000313" key="5">
    <source>
        <dbReference type="Proteomes" id="UP001432128"/>
    </source>
</evidence>
<keyword evidence="3 4" id="KW-0560">Oxidoreductase</keyword>
<dbReference type="RefSeq" id="WP_328857947.1">
    <property type="nucleotide sequence ID" value="NZ_CP108021.1"/>
</dbReference>
<proteinExistence type="predicted"/>
<dbReference type="Pfam" id="PF02571">
    <property type="entry name" value="CbiJ"/>
    <property type="match status" value="1"/>
</dbReference>
<dbReference type="EC" id="1.3.1.106" evidence="4"/>
<organism evidence="4 5">
    <name type="scientific">Williamsia herbipolensis</name>
    <dbReference type="NCBI Taxonomy" id="1603258"/>
    <lineage>
        <taxon>Bacteria</taxon>
        <taxon>Bacillati</taxon>
        <taxon>Actinomycetota</taxon>
        <taxon>Actinomycetes</taxon>
        <taxon>Mycobacteriales</taxon>
        <taxon>Nocardiaceae</taxon>
        <taxon>Williamsia</taxon>
    </lineage>
</organism>
<dbReference type="GO" id="GO:0016787">
    <property type="term" value="F:hydrolase activity"/>
    <property type="evidence" value="ECO:0007669"/>
    <property type="project" value="UniProtKB-KW"/>
</dbReference>
<evidence type="ECO:0000256" key="1">
    <source>
        <dbReference type="ARBA" id="ARBA00004953"/>
    </source>
</evidence>
<dbReference type="NCBIfam" id="TIGR00715">
    <property type="entry name" value="precor6x_red"/>
    <property type="match status" value="1"/>
</dbReference>
<dbReference type="GO" id="GO:0016994">
    <property type="term" value="F:precorrin-6A reductase activity"/>
    <property type="evidence" value="ECO:0007669"/>
    <property type="project" value="InterPro"/>
</dbReference>
<dbReference type="Proteomes" id="UP001432128">
    <property type="component" value="Chromosome"/>
</dbReference>
<dbReference type="InterPro" id="IPR003723">
    <property type="entry name" value="Precorrin-6x_reduct"/>
</dbReference>
<gene>
    <name evidence="4" type="ORF">OG579_02495</name>
</gene>
<evidence type="ECO:0000256" key="3">
    <source>
        <dbReference type="ARBA" id="ARBA00023002"/>
    </source>
</evidence>
<reference evidence="4 5" key="1">
    <citation type="submission" date="2022-10" db="EMBL/GenBank/DDBJ databases">
        <title>The complete genomes of actinobacterial strains from the NBC collection.</title>
        <authorList>
            <person name="Joergensen T.S."/>
            <person name="Alvarez Arevalo M."/>
            <person name="Sterndorff E.B."/>
            <person name="Faurdal D."/>
            <person name="Vuksanovic O."/>
            <person name="Mourched A.-S."/>
            <person name="Charusanti P."/>
            <person name="Shaw S."/>
            <person name="Blin K."/>
            <person name="Weber T."/>
        </authorList>
    </citation>
    <scope>NUCLEOTIDE SEQUENCE [LARGE SCALE GENOMIC DNA]</scope>
    <source>
        <strain evidence="4 5">NBC_00319</strain>
    </source>
</reference>
<dbReference type="KEGG" id="whr:OG579_02495"/>
<keyword evidence="4" id="KW-0378">Hydrolase</keyword>
<name>A0AAU4K3S6_9NOCA</name>
<dbReference type="AlphaFoldDB" id="A0AAU4K3S6"/>
<sequence length="254" mass="26518">MTATEPPAPVLILGGTGEARALAAALVADGIACVSSLAGRVSDPALPAGEVRIGGFGGSDGLAAWLADHHCTTVVDATHPFAQQISRNAADAARATGAHMISLRRPPWTPGPDDHWTTVSDIGAAAAHVGTRARRVFLTTGRQDVGAFADIDDSWFLIRVVDPPTGSLPRRHRVLRSRGPYRLADEREILRDNHIDTLVTKNSGGDLTSAKLRAAAELGVEVVMVQRPAPPDHGQVVTSVDAALRAVRGAALPG</sequence>
<dbReference type="PROSITE" id="PS51014">
    <property type="entry name" value="COBK_CBIJ"/>
    <property type="match status" value="1"/>
</dbReference>
<evidence type="ECO:0000256" key="2">
    <source>
        <dbReference type="ARBA" id="ARBA00022573"/>
    </source>
</evidence>
<evidence type="ECO:0000313" key="4">
    <source>
        <dbReference type="EMBL" id="WUM20721.1"/>
    </source>
</evidence>
<comment type="pathway">
    <text evidence="1">Cofactor biosynthesis; adenosylcobalamin biosynthesis.</text>
</comment>
<dbReference type="GO" id="GO:0009236">
    <property type="term" value="P:cobalamin biosynthetic process"/>
    <property type="evidence" value="ECO:0007669"/>
    <property type="project" value="UniProtKB-KW"/>
</dbReference>
<dbReference type="PANTHER" id="PTHR36925">
    <property type="entry name" value="COBALT-PRECORRIN-6A REDUCTASE"/>
    <property type="match status" value="1"/>
</dbReference>
<accession>A0AAU4K3S6</accession>